<keyword evidence="2" id="KW-1185">Reference proteome</keyword>
<dbReference type="OrthoDB" id="4774648at2"/>
<gene>
    <name evidence="1" type="ORF">EV672_105183</name>
</gene>
<proteinExistence type="predicted"/>
<dbReference type="EMBL" id="SNXW01000005">
    <property type="protein sequence ID" value="TDP82996.1"/>
    <property type="molecule type" value="Genomic_DNA"/>
</dbReference>
<comment type="caution">
    <text evidence="1">The sequence shown here is derived from an EMBL/GenBank/DDBJ whole genome shotgun (WGS) entry which is preliminary data.</text>
</comment>
<evidence type="ECO:0000313" key="1">
    <source>
        <dbReference type="EMBL" id="TDP82996.1"/>
    </source>
</evidence>
<dbReference type="RefSeq" id="WP_133609016.1">
    <property type="nucleotide sequence ID" value="NZ_SNXW01000005.1"/>
</dbReference>
<protein>
    <submittedName>
        <fullName evidence="1">Uncharacterized protein</fullName>
    </submittedName>
</protein>
<accession>A0A4R6RBJ1</accession>
<sequence>MTPSAGVPPDYRGVWTRAGHAADADAADPAQGAPWARWLQTSRWHAHLRVPPDALQQREARALDGLSPAQLAALTHQQAHVGCAQVQAHPEGELCTWLRQADYQPPGLAPDAAWVVFLAPDRLMRIGVHADDTELWQRLPDSVGRFRCLAGLDAQGQDDGRRVLVAGAYAMRARLRATAWPRGMRPGLTLAEAMMHRPDQALHWLDQELSFGRCEQGRWTVERSTLPAREGQTHHCQMRQDADDPALAWVELDGRAERWRVLEWSDA</sequence>
<organism evidence="1 2">
    <name type="scientific">Aquabacterium commune</name>
    <dbReference type="NCBI Taxonomy" id="70586"/>
    <lineage>
        <taxon>Bacteria</taxon>
        <taxon>Pseudomonadati</taxon>
        <taxon>Pseudomonadota</taxon>
        <taxon>Betaproteobacteria</taxon>
        <taxon>Burkholderiales</taxon>
        <taxon>Aquabacterium</taxon>
    </lineage>
</organism>
<name>A0A4R6RBJ1_9BURK</name>
<evidence type="ECO:0000313" key="2">
    <source>
        <dbReference type="Proteomes" id="UP000294593"/>
    </source>
</evidence>
<dbReference type="Proteomes" id="UP000294593">
    <property type="component" value="Unassembled WGS sequence"/>
</dbReference>
<dbReference type="AlphaFoldDB" id="A0A4R6RBJ1"/>
<reference evidence="1 2" key="1">
    <citation type="submission" date="2019-03" db="EMBL/GenBank/DDBJ databases">
        <title>Genomic Encyclopedia of Type Strains, Phase IV (KMG-IV): sequencing the most valuable type-strain genomes for metagenomic binning, comparative biology and taxonomic classification.</title>
        <authorList>
            <person name="Goeker M."/>
        </authorList>
    </citation>
    <scope>NUCLEOTIDE SEQUENCE [LARGE SCALE GENOMIC DNA]</scope>
    <source>
        <strain evidence="1 2">DSM 11901</strain>
    </source>
</reference>